<feature type="region of interest" description="Disordered" evidence="1">
    <location>
        <begin position="250"/>
        <end position="274"/>
    </location>
</feature>
<evidence type="ECO:0000313" key="4">
    <source>
        <dbReference type="Proteomes" id="UP001596028"/>
    </source>
</evidence>
<dbReference type="SMART" id="SM00487">
    <property type="entry name" value="DEXDc"/>
    <property type="match status" value="1"/>
</dbReference>
<dbReference type="PANTHER" id="PTHR47962">
    <property type="entry name" value="ATP-DEPENDENT HELICASE LHR-RELATED-RELATED"/>
    <property type="match status" value="1"/>
</dbReference>
<dbReference type="RefSeq" id="WP_378101026.1">
    <property type="nucleotide sequence ID" value="NZ_JBHSEP010000024.1"/>
</dbReference>
<gene>
    <name evidence="3" type="ORF">ACFO3S_23525</name>
</gene>
<dbReference type="Gene3D" id="3.40.50.300">
    <property type="entry name" value="P-loop containing nucleotide triphosphate hydrolases"/>
    <property type="match status" value="1"/>
</dbReference>
<dbReference type="PANTHER" id="PTHR47962:SF5">
    <property type="entry name" value="ATP-DEPENDENT HELICASE LHR-RELATED"/>
    <property type="match status" value="1"/>
</dbReference>
<dbReference type="SUPFAM" id="SSF52540">
    <property type="entry name" value="P-loop containing nucleoside triphosphate hydrolases"/>
    <property type="match status" value="1"/>
</dbReference>
<dbReference type="PROSITE" id="PS51192">
    <property type="entry name" value="HELICASE_ATP_BIND_1"/>
    <property type="match status" value="1"/>
</dbReference>
<keyword evidence="3" id="KW-0547">Nucleotide-binding</keyword>
<comment type="caution">
    <text evidence="3">The sequence shown here is derived from an EMBL/GenBank/DDBJ whole genome shotgun (WGS) entry which is preliminary data.</text>
</comment>
<feature type="domain" description="Helicase ATP-binding" evidence="2">
    <location>
        <begin position="33"/>
        <end position="224"/>
    </location>
</feature>
<organism evidence="3 4">
    <name type="scientific">Cohnella hongkongensis</name>
    <dbReference type="NCBI Taxonomy" id="178337"/>
    <lineage>
        <taxon>Bacteria</taxon>
        <taxon>Bacillati</taxon>
        <taxon>Bacillota</taxon>
        <taxon>Bacilli</taxon>
        <taxon>Bacillales</taxon>
        <taxon>Paenibacillaceae</taxon>
        <taxon>Cohnella</taxon>
    </lineage>
</organism>
<dbReference type="EMBL" id="JBHSEP010000024">
    <property type="protein sequence ID" value="MFC4601233.1"/>
    <property type="molecule type" value="Genomic_DNA"/>
</dbReference>
<dbReference type="Proteomes" id="UP001596028">
    <property type="component" value="Unassembled WGS sequence"/>
</dbReference>
<dbReference type="InterPro" id="IPR011545">
    <property type="entry name" value="DEAD/DEAH_box_helicase_dom"/>
</dbReference>
<dbReference type="GO" id="GO:0004386">
    <property type="term" value="F:helicase activity"/>
    <property type="evidence" value="ECO:0007669"/>
    <property type="project" value="UniProtKB-KW"/>
</dbReference>
<dbReference type="InterPro" id="IPR052511">
    <property type="entry name" value="ATP-dep_Helicase"/>
</dbReference>
<name>A0ABV9FGW3_9BACL</name>
<proteinExistence type="predicted"/>
<evidence type="ECO:0000313" key="3">
    <source>
        <dbReference type="EMBL" id="MFC4601233.1"/>
    </source>
</evidence>
<dbReference type="InterPro" id="IPR014001">
    <property type="entry name" value="Helicase_ATP-bd"/>
</dbReference>
<keyword evidence="3" id="KW-0067">ATP-binding</keyword>
<keyword evidence="3" id="KW-0378">Hydrolase</keyword>
<dbReference type="Pfam" id="PF00270">
    <property type="entry name" value="DEAD"/>
    <property type="match status" value="1"/>
</dbReference>
<evidence type="ECO:0000256" key="1">
    <source>
        <dbReference type="SAM" id="MobiDB-lite"/>
    </source>
</evidence>
<dbReference type="InterPro" id="IPR027417">
    <property type="entry name" value="P-loop_NTPase"/>
</dbReference>
<protein>
    <submittedName>
        <fullName evidence="3">DEAD/DEAH box helicase</fullName>
    </submittedName>
</protein>
<reference evidence="4" key="1">
    <citation type="journal article" date="2019" name="Int. J. Syst. Evol. Microbiol.">
        <title>The Global Catalogue of Microorganisms (GCM) 10K type strain sequencing project: providing services to taxonomists for standard genome sequencing and annotation.</title>
        <authorList>
            <consortium name="The Broad Institute Genomics Platform"/>
            <consortium name="The Broad Institute Genome Sequencing Center for Infectious Disease"/>
            <person name="Wu L."/>
            <person name="Ma J."/>
        </authorList>
    </citation>
    <scope>NUCLEOTIDE SEQUENCE [LARGE SCALE GENOMIC DNA]</scope>
    <source>
        <strain evidence="4">CCUG 49571</strain>
    </source>
</reference>
<keyword evidence="4" id="KW-1185">Reference proteome</keyword>
<evidence type="ECO:0000259" key="2">
    <source>
        <dbReference type="PROSITE" id="PS51192"/>
    </source>
</evidence>
<keyword evidence="3" id="KW-0347">Helicase</keyword>
<accession>A0ABV9FGW3</accession>
<sequence>MAAFEGRLPFHPLLSEWFAETFGAPTDVQRQAWQAIGEGRHTLIAAPTGSGKTLAALLPCLDRLLRAERSTPGVRILYLTPLKALNNDIHHHAVGFVEQLRERAEASGAQWPGIRSEVRTGDTSASKRAAILRRPPELLVTTPESLYLLLTSDKGRAILATVEQVIIDEIHDVAADKRGAHLSLSLERLVRLRGRPVQRIGVSATQNPLERVAAFLGGWEPEREEAGEERKRQPRPVAIVESRMHKEMSVSIAMPDQSQPAPPARPYGCPCLTV</sequence>